<feature type="region of interest" description="Disordered" evidence="1">
    <location>
        <begin position="19"/>
        <end position="38"/>
    </location>
</feature>
<accession>A0AAV4QWH5</accession>
<proteinExistence type="predicted"/>
<protein>
    <recommendedName>
        <fullName evidence="4">Transposase</fullName>
    </recommendedName>
</protein>
<evidence type="ECO:0008006" key="4">
    <source>
        <dbReference type="Google" id="ProtNLM"/>
    </source>
</evidence>
<reference evidence="2 3" key="1">
    <citation type="submission" date="2021-06" db="EMBL/GenBank/DDBJ databases">
        <title>Caerostris extrusa draft genome.</title>
        <authorList>
            <person name="Kono N."/>
            <person name="Arakawa K."/>
        </authorList>
    </citation>
    <scope>NUCLEOTIDE SEQUENCE [LARGE SCALE GENOMIC DNA]</scope>
</reference>
<dbReference type="EMBL" id="BPLR01007028">
    <property type="protein sequence ID" value="GIY13978.1"/>
    <property type="molecule type" value="Genomic_DNA"/>
</dbReference>
<name>A0AAV4QWH5_CAEEX</name>
<comment type="caution">
    <text evidence="2">The sequence shown here is derived from an EMBL/GenBank/DDBJ whole genome shotgun (WGS) entry which is preliminary data.</text>
</comment>
<sequence>MNTREPFGLKCLNPGMSSTNELKHAPHPADVGTGTTLSRKARESGTVRVVEFHQVRRFDCEWCGADRMKNLYLQENKLIYWHFNIDEGIIDYFK</sequence>
<evidence type="ECO:0000313" key="2">
    <source>
        <dbReference type="EMBL" id="GIY13978.1"/>
    </source>
</evidence>
<dbReference type="AlphaFoldDB" id="A0AAV4QWH5"/>
<dbReference type="Proteomes" id="UP001054945">
    <property type="component" value="Unassembled WGS sequence"/>
</dbReference>
<evidence type="ECO:0000313" key="3">
    <source>
        <dbReference type="Proteomes" id="UP001054945"/>
    </source>
</evidence>
<gene>
    <name evidence="2" type="ORF">CEXT_85101</name>
</gene>
<evidence type="ECO:0000256" key="1">
    <source>
        <dbReference type="SAM" id="MobiDB-lite"/>
    </source>
</evidence>
<keyword evidence="3" id="KW-1185">Reference proteome</keyword>
<organism evidence="2 3">
    <name type="scientific">Caerostris extrusa</name>
    <name type="common">Bark spider</name>
    <name type="synonym">Caerostris bankana</name>
    <dbReference type="NCBI Taxonomy" id="172846"/>
    <lineage>
        <taxon>Eukaryota</taxon>
        <taxon>Metazoa</taxon>
        <taxon>Ecdysozoa</taxon>
        <taxon>Arthropoda</taxon>
        <taxon>Chelicerata</taxon>
        <taxon>Arachnida</taxon>
        <taxon>Araneae</taxon>
        <taxon>Araneomorphae</taxon>
        <taxon>Entelegynae</taxon>
        <taxon>Araneoidea</taxon>
        <taxon>Araneidae</taxon>
        <taxon>Caerostris</taxon>
    </lineage>
</organism>